<dbReference type="Pfam" id="PF00628">
    <property type="entry name" value="PHD"/>
    <property type="match status" value="1"/>
</dbReference>
<feature type="region of interest" description="Disordered" evidence="7">
    <location>
        <begin position="35"/>
        <end position="85"/>
    </location>
</feature>
<dbReference type="GO" id="GO:0000977">
    <property type="term" value="F:RNA polymerase II transcription regulatory region sequence-specific DNA binding"/>
    <property type="evidence" value="ECO:0007669"/>
    <property type="project" value="TreeGrafter"/>
</dbReference>
<dbReference type="GO" id="GO:0045944">
    <property type="term" value="P:positive regulation of transcription by RNA polymerase II"/>
    <property type="evidence" value="ECO:0007669"/>
    <property type="project" value="TreeGrafter"/>
</dbReference>
<dbReference type="InterPro" id="IPR056511">
    <property type="entry name" value="IDM1_C"/>
</dbReference>
<keyword evidence="2" id="KW-0479">Metal-binding</keyword>
<protein>
    <recommendedName>
        <fullName evidence="8">PHD-type domain-containing protein</fullName>
    </recommendedName>
</protein>
<evidence type="ECO:0000256" key="6">
    <source>
        <dbReference type="PROSITE-ProRule" id="PRU00146"/>
    </source>
</evidence>
<evidence type="ECO:0000256" key="7">
    <source>
        <dbReference type="SAM" id="MobiDB-lite"/>
    </source>
</evidence>
<dbReference type="InterPro" id="IPR013083">
    <property type="entry name" value="Znf_RING/FYVE/PHD"/>
</dbReference>
<dbReference type="Pfam" id="PF23209">
    <property type="entry name" value="IDM1_C"/>
    <property type="match status" value="1"/>
</dbReference>
<dbReference type="Gene3D" id="3.40.630.30">
    <property type="match status" value="1"/>
</dbReference>
<reference evidence="9" key="1">
    <citation type="submission" date="2023-05" db="EMBL/GenBank/DDBJ databases">
        <title>Nepenthes gracilis genome sequencing.</title>
        <authorList>
            <person name="Fukushima K."/>
        </authorList>
    </citation>
    <scope>NUCLEOTIDE SEQUENCE</scope>
    <source>
        <strain evidence="9">SING2019-196</strain>
    </source>
</reference>
<dbReference type="Gene3D" id="3.30.40.10">
    <property type="entry name" value="Zinc/RING finger domain, C3HC4 (zinc finger)"/>
    <property type="match status" value="2"/>
</dbReference>
<evidence type="ECO:0000256" key="1">
    <source>
        <dbReference type="ARBA" id="ARBA00004123"/>
    </source>
</evidence>
<dbReference type="InterPro" id="IPR032308">
    <property type="entry name" value="TDBD"/>
</dbReference>
<evidence type="ECO:0000256" key="4">
    <source>
        <dbReference type="ARBA" id="ARBA00022833"/>
    </source>
</evidence>
<dbReference type="GO" id="GO:0003682">
    <property type="term" value="F:chromatin binding"/>
    <property type="evidence" value="ECO:0007669"/>
    <property type="project" value="TreeGrafter"/>
</dbReference>
<dbReference type="SUPFAM" id="SSF55729">
    <property type="entry name" value="Acyl-CoA N-acyltransferases (Nat)"/>
    <property type="match status" value="1"/>
</dbReference>
<dbReference type="GO" id="GO:0042393">
    <property type="term" value="F:histone binding"/>
    <property type="evidence" value="ECO:0007669"/>
    <property type="project" value="TreeGrafter"/>
</dbReference>
<dbReference type="SUPFAM" id="SSF57903">
    <property type="entry name" value="FYVE/PHD zinc finger"/>
    <property type="match status" value="2"/>
</dbReference>
<comment type="caution">
    <text evidence="9">The sequence shown here is derived from an EMBL/GenBank/DDBJ whole genome shotgun (WGS) entry which is preliminary data.</text>
</comment>
<evidence type="ECO:0000313" key="9">
    <source>
        <dbReference type="EMBL" id="GMH10141.1"/>
    </source>
</evidence>
<dbReference type="AlphaFoldDB" id="A0AAD3XMV4"/>
<feature type="compositionally biased region" description="Polar residues" evidence="7">
    <location>
        <begin position="367"/>
        <end position="381"/>
    </location>
</feature>
<dbReference type="InterPro" id="IPR011011">
    <property type="entry name" value="Znf_FYVE_PHD"/>
</dbReference>
<feature type="compositionally biased region" description="Polar residues" evidence="7">
    <location>
        <begin position="62"/>
        <end position="82"/>
    </location>
</feature>
<dbReference type="Proteomes" id="UP001279734">
    <property type="component" value="Unassembled WGS sequence"/>
</dbReference>
<dbReference type="Pfam" id="PF16135">
    <property type="entry name" value="TDBD"/>
    <property type="match status" value="2"/>
</dbReference>
<feature type="region of interest" description="Disordered" evidence="7">
    <location>
        <begin position="1"/>
        <end position="23"/>
    </location>
</feature>
<feature type="region of interest" description="Disordered" evidence="7">
    <location>
        <begin position="161"/>
        <end position="186"/>
    </location>
</feature>
<evidence type="ECO:0000259" key="8">
    <source>
        <dbReference type="PROSITE" id="PS50016"/>
    </source>
</evidence>
<keyword evidence="10" id="KW-1185">Reference proteome</keyword>
<comment type="subcellular location">
    <subcellularLocation>
        <location evidence="1">Nucleus</location>
    </subcellularLocation>
</comment>
<dbReference type="InterPro" id="IPR019787">
    <property type="entry name" value="Znf_PHD-finger"/>
</dbReference>
<dbReference type="PANTHER" id="PTHR47025:SF7">
    <property type="entry name" value="ACYL-COA N-ACYLTRANSFERASE WITH RING_FYVE_PHD-TYPE ZINC FINGER DOMAIN-CONTAINING PROTEIN"/>
    <property type="match status" value="1"/>
</dbReference>
<dbReference type="FunFam" id="3.30.40.10:FF:000413">
    <property type="entry name" value="PHD zinc finger protein"/>
    <property type="match status" value="1"/>
</dbReference>
<feature type="region of interest" description="Disordered" evidence="7">
    <location>
        <begin position="97"/>
        <end position="121"/>
    </location>
</feature>
<accession>A0AAD3XMV4</accession>
<dbReference type="InterPro" id="IPR016181">
    <property type="entry name" value="Acyl_CoA_acyltransferase"/>
</dbReference>
<keyword evidence="5" id="KW-0539">Nucleus</keyword>
<name>A0AAD3XMV4_NEPGR</name>
<evidence type="ECO:0000256" key="3">
    <source>
        <dbReference type="ARBA" id="ARBA00022771"/>
    </source>
</evidence>
<dbReference type="GO" id="GO:0008270">
    <property type="term" value="F:zinc ion binding"/>
    <property type="evidence" value="ECO:0007669"/>
    <property type="project" value="UniProtKB-KW"/>
</dbReference>
<evidence type="ECO:0000256" key="2">
    <source>
        <dbReference type="ARBA" id="ARBA00022723"/>
    </source>
</evidence>
<dbReference type="PROSITE" id="PS50016">
    <property type="entry name" value="ZF_PHD_2"/>
    <property type="match status" value="2"/>
</dbReference>
<dbReference type="EMBL" id="BSYO01000009">
    <property type="protein sequence ID" value="GMH10141.1"/>
    <property type="molecule type" value="Genomic_DNA"/>
</dbReference>
<feature type="region of interest" description="Disordered" evidence="7">
    <location>
        <begin position="367"/>
        <end position="390"/>
    </location>
</feature>
<feature type="compositionally biased region" description="Low complexity" evidence="7">
    <location>
        <begin position="100"/>
        <end position="115"/>
    </location>
</feature>
<dbReference type="PANTHER" id="PTHR47025">
    <property type="entry name" value="AUTOIMMUNE REGULATOR"/>
    <property type="match status" value="1"/>
</dbReference>
<sequence>MGEGDVCAEVLSNGEVENETSSRFELKRDLRFVVSNADLEDSPRKKQGKLEASNEDVCSEVSDPNVSPTENHNTSISHTSNGERVALDSNIQANFGELTSMSSGNSSTESSSDGVSRNDCSDGGARVSDIILEIPKHLSSTGIRKITFKFSRSKEEYESRLSTSNGLHEGESHIDSYEEGGSTNHASHNMELKMSKKVVPDGCPTNVKKLLSTGILEGAKVKYITTSREKEIPGIIKGCGYLCGCLMCNYSNVLSAYEFEQHAGGAKTRHPNNHIHLDNGRPIYSIIEELKTAPLGTLEEVVKEMAGSSFNEGSFRAWKENIQQCDRIVHADNKYQRKLPSSCQSHMSCPSKDTEDRLCPTPFERSMSSKQLTYGKQSGQGSKRVAKGSNSAVSNLLGTLRKEGGTKKRDNDLHRLLFMPNGLPDGAELAYYAKGQKILQGYKQGIGIVCGHCNCEISPSQFEAHAGWAARRQPYRHIYTTGGLSLHDIAISLANGQKITSGHSDDMCTVCGAQEGELTLCRGCPRAYHSVCLGSEYVTANDDWRCPHCCGSKPFLGDSSTNSSRPIIIRLTRVVKISENESGGCVICRAHDFSDGKFDDRTVIICDQCEKEYHVRCLRDSGLCDLKELPKDKWFCCGDCSRIHGALMELFLKGAELIPPSALAIMSRKLVEKGLSDVGQSDVQWRIISGRNRSSQHLRLLSRAAAIFRECFNPIIASSGRDLIPVMVYGRNISGQEFGNMYTVVLIVKSVVVSAGLLRIFSQEVAELPLVATSKENQGKGYFQVLFACIEGFLSSLNVENLVLPAAEEAKSIWTNKFGFRTMNQEQLSRYTRDLTLTAFNGTSWLEKALK</sequence>
<gene>
    <name evidence="9" type="ORF">Nepgr_011982</name>
</gene>
<proteinExistence type="predicted"/>
<feature type="domain" description="PHD-type" evidence="8">
    <location>
        <begin position="582"/>
        <end position="643"/>
    </location>
</feature>
<dbReference type="GO" id="GO:0005634">
    <property type="term" value="C:nucleus"/>
    <property type="evidence" value="ECO:0007669"/>
    <property type="project" value="UniProtKB-SubCell"/>
</dbReference>
<dbReference type="InterPro" id="IPR019786">
    <property type="entry name" value="Zinc_finger_PHD-type_CS"/>
</dbReference>
<dbReference type="SMART" id="SM00249">
    <property type="entry name" value="PHD"/>
    <property type="match status" value="2"/>
</dbReference>
<keyword evidence="3 6" id="KW-0863">Zinc-finger</keyword>
<evidence type="ECO:0000313" key="10">
    <source>
        <dbReference type="Proteomes" id="UP001279734"/>
    </source>
</evidence>
<keyword evidence="4" id="KW-0862">Zinc</keyword>
<feature type="domain" description="PHD-type" evidence="8">
    <location>
        <begin position="505"/>
        <end position="552"/>
    </location>
</feature>
<dbReference type="InterPro" id="IPR001965">
    <property type="entry name" value="Znf_PHD"/>
</dbReference>
<evidence type="ECO:0000256" key="5">
    <source>
        <dbReference type="ARBA" id="ARBA00023242"/>
    </source>
</evidence>
<organism evidence="9 10">
    <name type="scientific">Nepenthes gracilis</name>
    <name type="common">Slender pitcher plant</name>
    <dbReference type="NCBI Taxonomy" id="150966"/>
    <lineage>
        <taxon>Eukaryota</taxon>
        <taxon>Viridiplantae</taxon>
        <taxon>Streptophyta</taxon>
        <taxon>Embryophyta</taxon>
        <taxon>Tracheophyta</taxon>
        <taxon>Spermatophyta</taxon>
        <taxon>Magnoliopsida</taxon>
        <taxon>eudicotyledons</taxon>
        <taxon>Gunneridae</taxon>
        <taxon>Pentapetalae</taxon>
        <taxon>Caryophyllales</taxon>
        <taxon>Nepenthaceae</taxon>
        <taxon>Nepenthes</taxon>
    </lineage>
</organism>
<dbReference type="PROSITE" id="PS01359">
    <property type="entry name" value="ZF_PHD_1"/>
    <property type="match status" value="1"/>
</dbReference>